<evidence type="ECO:0000256" key="6">
    <source>
        <dbReference type="ARBA" id="ARBA00035267"/>
    </source>
</evidence>
<feature type="transmembrane region" description="Helical" evidence="7">
    <location>
        <begin position="12"/>
        <end position="35"/>
    </location>
</feature>
<dbReference type="OMA" id="FTHKNPM"/>
<keyword evidence="7" id="KW-1133">Transmembrane helix</keyword>
<keyword evidence="7" id="KW-0812">Transmembrane</keyword>
<gene>
    <name evidence="8" type="ORF">BCV71DRAFT_207268</name>
</gene>
<keyword evidence="3" id="KW-0689">Ribosomal protein</keyword>
<dbReference type="GO" id="GO:0006412">
    <property type="term" value="P:translation"/>
    <property type="evidence" value="ECO:0007669"/>
    <property type="project" value="InterPro"/>
</dbReference>
<feature type="transmembrane region" description="Helical" evidence="7">
    <location>
        <begin position="87"/>
        <end position="107"/>
    </location>
</feature>
<evidence type="ECO:0000313" key="9">
    <source>
        <dbReference type="Proteomes" id="UP000242381"/>
    </source>
</evidence>
<dbReference type="PROSITE" id="PS00831">
    <property type="entry name" value="RIBOSOMAL_L27"/>
    <property type="match status" value="1"/>
</dbReference>
<protein>
    <recommendedName>
        <fullName evidence="6">Large ribosomal subunit protein bL27m</fullName>
    </recommendedName>
</protein>
<dbReference type="PRINTS" id="PR00063">
    <property type="entry name" value="RIBOSOMALL27"/>
</dbReference>
<keyword evidence="4" id="KW-0496">Mitochondrion</keyword>
<proteinExistence type="inferred from homology"/>
<dbReference type="PANTHER" id="PTHR15893:SF0">
    <property type="entry name" value="LARGE RIBOSOMAL SUBUNIT PROTEIN BL27M"/>
    <property type="match status" value="1"/>
</dbReference>
<dbReference type="Pfam" id="PF01016">
    <property type="entry name" value="Ribosomal_L27"/>
    <property type="match status" value="1"/>
</dbReference>
<organism evidence="8 9">
    <name type="scientific">Rhizopus microsporus</name>
    <dbReference type="NCBI Taxonomy" id="58291"/>
    <lineage>
        <taxon>Eukaryota</taxon>
        <taxon>Fungi</taxon>
        <taxon>Fungi incertae sedis</taxon>
        <taxon>Mucoromycota</taxon>
        <taxon>Mucoromycotina</taxon>
        <taxon>Mucoromycetes</taxon>
        <taxon>Mucorales</taxon>
        <taxon>Mucorineae</taxon>
        <taxon>Rhizopodaceae</taxon>
        <taxon>Rhizopus</taxon>
    </lineage>
</organism>
<dbReference type="EMBL" id="KV921622">
    <property type="protein sequence ID" value="ORE12670.1"/>
    <property type="molecule type" value="Genomic_DNA"/>
</dbReference>
<evidence type="ECO:0000256" key="1">
    <source>
        <dbReference type="ARBA" id="ARBA00004173"/>
    </source>
</evidence>
<dbReference type="VEuPathDB" id="FungiDB:BCV72DRAFT_299142"/>
<reference evidence="8 9" key="1">
    <citation type="journal article" date="2016" name="Proc. Natl. Acad. Sci. U.S.A.">
        <title>Lipid metabolic changes in an early divergent fungus govern the establishment of a mutualistic symbiosis with endobacteria.</title>
        <authorList>
            <person name="Lastovetsky O.A."/>
            <person name="Gaspar M.L."/>
            <person name="Mondo S.J."/>
            <person name="LaButti K.M."/>
            <person name="Sandor L."/>
            <person name="Grigoriev I.V."/>
            <person name="Henry S.A."/>
            <person name="Pawlowska T.E."/>
        </authorList>
    </citation>
    <scope>NUCLEOTIDE SEQUENCE [LARGE SCALE GENOMIC DNA]</scope>
    <source>
        <strain evidence="8 9">ATCC 11559</strain>
    </source>
</reference>
<dbReference type="Gene3D" id="2.40.50.100">
    <property type="match status" value="1"/>
</dbReference>
<feature type="transmembrane region" description="Helical" evidence="7">
    <location>
        <begin position="55"/>
        <end position="75"/>
    </location>
</feature>
<evidence type="ECO:0000313" key="8">
    <source>
        <dbReference type="EMBL" id="ORE12670.1"/>
    </source>
</evidence>
<keyword evidence="7" id="KW-0472">Membrane</keyword>
<comment type="similarity">
    <text evidence="2">Belongs to the bacterial ribosomal protein bL27 family.</text>
</comment>
<accession>A0A1X0RL07</accession>
<dbReference type="InterPro" id="IPR018261">
    <property type="entry name" value="Ribosomal_bL27_CS"/>
</dbReference>
<dbReference type="Proteomes" id="UP000242381">
    <property type="component" value="Unassembled WGS sequence"/>
</dbReference>
<dbReference type="GO" id="GO:0005762">
    <property type="term" value="C:mitochondrial large ribosomal subunit"/>
    <property type="evidence" value="ECO:0007669"/>
    <property type="project" value="TreeGrafter"/>
</dbReference>
<dbReference type="VEuPathDB" id="FungiDB:BCV72DRAFT_299135"/>
<dbReference type="HAMAP" id="MF_00539">
    <property type="entry name" value="Ribosomal_bL27"/>
    <property type="match status" value="1"/>
</dbReference>
<dbReference type="SUPFAM" id="SSF110324">
    <property type="entry name" value="Ribosomal L27 protein-like"/>
    <property type="match status" value="1"/>
</dbReference>
<sequence>MPTRCCCIIPLRGGIVISGIIMALVSIAILIATFAHKNPMVMHLAVVHTVLPWVYIGFCIAAVVVALVTTFSALVAKLGMMRLTKTLLWLLVFFLTIWEALSFILALTNRSKALQACAESNPSSNSTEASTNTTISVGGYTTTFLGMKYGDTYGLANCDQAIQADVIGTAILLFVGQLFMLYTATCVRSYTIKLRERKLGHRLRDLEWDDNLDELAAAYRADASTAPKYPLHDISAKNKKGFLNKLSFVNQLAACTRPSITPFVKNNIELTQVRWATKKSGGSSRNGRDSAGRRLGVKIFAGQEVVPGNIIVRQRGTKFHPGDNVGIGKDHTLYALEPGYVRFYKDPQHPKRRLVGIVFDREATLPIPLDQPKPRRFGLIDLTTL</sequence>
<name>A0A1X0RL07_RHIZD</name>
<dbReference type="FunFam" id="2.40.50.100:FF:000042">
    <property type="entry name" value="50S ribosomal protein L27"/>
    <property type="match status" value="1"/>
</dbReference>
<evidence type="ECO:0000256" key="2">
    <source>
        <dbReference type="ARBA" id="ARBA00010797"/>
    </source>
</evidence>
<dbReference type="PANTHER" id="PTHR15893">
    <property type="entry name" value="RIBOSOMAL PROTEIN L27"/>
    <property type="match status" value="1"/>
</dbReference>
<comment type="subcellular location">
    <subcellularLocation>
        <location evidence="1">Mitochondrion</location>
    </subcellularLocation>
</comment>
<dbReference type="GO" id="GO:0003735">
    <property type="term" value="F:structural constituent of ribosome"/>
    <property type="evidence" value="ECO:0007669"/>
    <property type="project" value="InterPro"/>
</dbReference>
<evidence type="ECO:0000256" key="3">
    <source>
        <dbReference type="ARBA" id="ARBA00022980"/>
    </source>
</evidence>
<evidence type="ECO:0000256" key="7">
    <source>
        <dbReference type="SAM" id="Phobius"/>
    </source>
</evidence>
<evidence type="ECO:0000256" key="4">
    <source>
        <dbReference type="ARBA" id="ARBA00023128"/>
    </source>
</evidence>
<dbReference type="AlphaFoldDB" id="A0A1X0RL07"/>
<dbReference type="InterPro" id="IPR001684">
    <property type="entry name" value="Ribosomal_bL27"/>
</dbReference>
<dbReference type="NCBIfam" id="TIGR00062">
    <property type="entry name" value="L27"/>
    <property type="match status" value="1"/>
</dbReference>
<keyword evidence="5" id="KW-0687">Ribonucleoprotein</keyword>
<evidence type="ECO:0000256" key="5">
    <source>
        <dbReference type="ARBA" id="ARBA00023274"/>
    </source>
</evidence>